<dbReference type="InterPro" id="IPR004680">
    <property type="entry name" value="Cit_transptr-like_dom"/>
</dbReference>
<dbReference type="GO" id="GO:0005886">
    <property type="term" value="C:plasma membrane"/>
    <property type="evidence" value="ECO:0007669"/>
    <property type="project" value="TreeGrafter"/>
</dbReference>
<keyword evidence="2" id="KW-0813">Transport</keyword>
<evidence type="ECO:0000259" key="8">
    <source>
        <dbReference type="PROSITE" id="PS51202"/>
    </source>
</evidence>
<evidence type="ECO:0000256" key="2">
    <source>
        <dbReference type="ARBA" id="ARBA00022448"/>
    </source>
</evidence>
<dbReference type="Proteomes" id="UP000184130">
    <property type="component" value="Unassembled WGS sequence"/>
</dbReference>
<dbReference type="Pfam" id="PF03600">
    <property type="entry name" value="CitMHS"/>
    <property type="match status" value="2"/>
</dbReference>
<dbReference type="GO" id="GO:0006813">
    <property type="term" value="P:potassium ion transport"/>
    <property type="evidence" value="ECO:0007669"/>
    <property type="project" value="InterPro"/>
</dbReference>
<feature type="transmembrane region" description="Helical" evidence="7">
    <location>
        <begin position="32"/>
        <end position="50"/>
    </location>
</feature>
<dbReference type="AlphaFoldDB" id="A0A1M6UY50"/>
<sequence>MLIVLGIDAWITIVTLVAVMAALLFTRLRSDVVFLGAIGILFVTGVLDTTEAFSGLVSSTVIIVGVMFVVVTGLSFTGVLQWISKHVLGQPKGEVHALLRLMVPVALLSSFVNNTSVVALFVGVVKLWSRKLGIQPSKLLIPLSYAAGMGGPMAAIATPTALLLSHMYEYKSGQPLSIFTSTLPALVCLAVAMSVIIIFRRLLPDTNNPESAFENTGEYTLEMLVPSNNRHIGQTVGELGLNHVPAGSLMELIHFDNDRLVLPVREEEPLLGSDRLIFSGQIDQLLELTKTFQFVIPDHTVFSVKEPGGKQCFKTAYICFGSNLIDTRMGDTTFERDHEITLVAVSRRGERIKVPPRDVVLHAGDSLLFVHQSHQKINTEAMKLQLEFFDSPEIPVTGLKPLVSTVIMISMVLLATTGIMSLLQSAFLAAGAMLVFGCCTPTQAMNAIKWNILISLGGGIALGTALLKTGLADQMATGVLHLCGGQPLLVMIALCLLAAIVTEFISNSATIALMFPIIYEAAVNMGCDPLPFSLALLLAVNAAFLTPISTPLNLLVYGPGGYSATDYLRIGLPVKLAYLAISIIVICLIYGI</sequence>
<keyword evidence="4" id="KW-0677">Repeat</keyword>
<feature type="transmembrane region" description="Helical" evidence="7">
    <location>
        <begin position="101"/>
        <end position="125"/>
    </location>
</feature>
<evidence type="ECO:0000256" key="4">
    <source>
        <dbReference type="ARBA" id="ARBA00022737"/>
    </source>
</evidence>
<accession>A0A1M6UY50</accession>
<gene>
    <name evidence="9" type="ORF">SAMN05216463_11111</name>
</gene>
<dbReference type="InterPro" id="IPR006037">
    <property type="entry name" value="RCK_C"/>
</dbReference>
<feature type="transmembrane region" description="Helical" evidence="7">
    <location>
        <begin position="406"/>
        <end position="436"/>
    </location>
</feature>
<dbReference type="PANTHER" id="PTHR43652">
    <property type="entry name" value="BASIC AMINO ACID ANTIPORTER YFCC-RELATED"/>
    <property type="match status" value="1"/>
</dbReference>
<organism evidence="9 10">
    <name type="scientific">Xylanibacter ruminicola</name>
    <name type="common">Prevotella ruminicola</name>
    <dbReference type="NCBI Taxonomy" id="839"/>
    <lineage>
        <taxon>Bacteria</taxon>
        <taxon>Pseudomonadati</taxon>
        <taxon>Bacteroidota</taxon>
        <taxon>Bacteroidia</taxon>
        <taxon>Bacteroidales</taxon>
        <taxon>Prevotellaceae</taxon>
        <taxon>Xylanibacter</taxon>
    </lineage>
</organism>
<feature type="transmembrane region" description="Helical" evidence="7">
    <location>
        <begin position="448"/>
        <end position="467"/>
    </location>
</feature>
<keyword evidence="3 7" id="KW-0812">Transmembrane</keyword>
<evidence type="ECO:0000313" key="10">
    <source>
        <dbReference type="Proteomes" id="UP000184130"/>
    </source>
</evidence>
<dbReference type="Gene3D" id="3.30.70.1450">
    <property type="entry name" value="Regulator of K+ conductance, C-terminal domain"/>
    <property type="match status" value="1"/>
</dbReference>
<feature type="transmembrane region" description="Helical" evidence="7">
    <location>
        <begin position="530"/>
        <end position="550"/>
    </location>
</feature>
<feature type="transmembrane region" description="Helical" evidence="7">
    <location>
        <begin position="56"/>
        <end position="80"/>
    </location>
</feature>
<evidence type="ECO:0000256" key="1">
    <source>
        <dbReference type="ARBA" id="ARBA00004141"/>
    </source>
</evidence>
<dbReference type="GO" id="GO:0008324">
    <property type="term" value="F:monoatomic cation transmembrane transporter activity"/>
    <property type="evidence" value="ECO:0007669"/>
    <property type="project" value="InterPro"/>
</dbReference>
<dbReference type="SUPFAM" id="SSF116726">
    <property type="entry name" value="TrkA C-terminal domain-like"/>
    <property type="match status" value="2"/>
</dbReference>
<dbReference type="OrthoDB" id="9765532at2"/>
<keyword evidence="5 7" id="KW-1133">Transmembrane helix</keyword>
<feature type="domain" description="RCK C-terminal" evidence="8">
    <location>
        <begin position="208"/>
        <end position="295"/>
    </location>
</feature>
<proteinExistence type="predicted"/>
<feature type="transmembrane region" description="Helical" evidence="7">
    <location>
        <begin position="145"/>
        <end position="164"/>
    </location>
</feature>
<comment type="subcellular location">
    <subcellularLocation>
        <location evidence="1">Membrane</location>
        <topology evidence="1">Multi-pass membrane protein</topology>
    </subcellularLocation>
</comment>
<name>A0A1M6UY50_XYLRU</name>
<protein>
    <submittedName>
        <fullName evidence="9">Sodium:sulfate symporter transmembrane region</fullName>
    </submittedName>
</protein>
<dbReference type="InterPro" id="IPR036721">
    <property type="entry name" value="RCK_C_sf"/>
</dbReference>
<feature type="transmembrane region" description="Helical" evidence="7">
    <location>
        <begin position="487"/>
        <end position="518"/>
    </location>
</feature>
<dbReference type="RefSeq" id="WP_081373161.1">
    <property type="nucleotide sequence ID" value="NZ_FRBD01000011.1"/>
</dbReference>
<evidence type="ECO:0000256" key="7">
    <source>
        <dbReference type="SAM" id="Phobius"/>
    </source>
</evidence>
<dbReference type="EMBL" id="FRBD01000011">
    <property type="protein sequence ID" value="SHK74138.1"/>
    <property type="molecule type" value="Genomic_DNA"/>
</dbReference>
<feature type="transmembrane region" description="Helical" evidence="7">
    <location>
        <begin position="6"/>
        <end position="25"/>
    </location>
</feature>
<feature type="transmembrane region" description="Helical" evidence="7">
    <location>
        <begin position="176"/>
        <end position="199"/>
    </location>
</feature>
<evidence type="ECO:0000256" key="5">
    <source>
        <dbReference type="ARBA" id="ARBA00022989"/>
    </source>
</evidence>
<dbReference type="PROSITE" id="PS51202">
    <property type="entry name" value="RCK_C"/>
    <property type="match status" value="1"/>
</dbReference>
<dbReference type="PANTHER" id="PTHR43652:SF2">
    <property type="entry name" value="BASIC AMINO ACID ANTIPORTER YFCC-RELATED"/>
    <property type="match status" value="1"/>
</dbReference>
<evidence type="ECO:0000313" key="9">
    <source>
        <dbReference type="EMBL" id="SHK74138.1"/>
    </source>
</evidence>
<evidence type="ECO:0000256" key="3">
    <source>
        <dbReference type="ARBA" id="ARBA00022692"/>
    </source>
</evidence>
<evidence type="ECO:0000256" key="6">
    <source>
        <dbReference type="ARBA" id="ARBA00023136"/>
    </source>
</evidence>
<reference evidence="9 10" key="1">
    <citation type="submission" date="2016-11" db="EMBL/GenBank/DDBJ databases">
        <authorList>
            <person name="Jaros S."/>
            <person name="Januszkiewicz K."/>
            <person name="Wedrychowicz H."/>
        </authorList>
    </citation>
    <scope>NUCLEOTIDE SEQUENCE [LARGE SCALE GENOMIC DNA]</scope>
    <source>
        <strain evidence="9 10">KHT3</strain>
    </source>
</reference>
<dbReference type="InterPro" id="IPR051679">
    <property type="entry name" value="DASS-Related_Transporters"/>
</dbReference>
<keyword evidence="6 7" id="KW-0472">Membrane</keyword>
<feature type="transmembrane region" description="Helical" evidence="7">
    <location>
        <begin position="570"/>
        <end position="591"/>
    </location>
</feature>